<evidence type="ECO:0000313" key="7">
    <source>
        <dbReference type="EMBL" id="BBO22475.1"/>
    </source>
</evidence>
<sequence length="553" mass="57990">MQTASRTDQPPTNLSVAQSARLRPIGEIAEGLGLGEDDFDSYGKFKGKLTSEALDRLLASPAKGKLILVTAINPTPAGEGKTTTSVGLAQGLNRIGESAMPALREPALGPVFGIKGGATGGGYSQVLPMEDINLFFNGDFPAITAAHNLLSAMIDAHLHNGNAERIDLRSIWWPRTVDMIDRGLREIVVGLGKGNGYPRTDGFVITPASEVMAAMCLSDSIPDLQKRLARIVIGLRSDKTPVTANDIGGVGAMTALLRDARRPNLVQTVEGGPAFVHGGPFGNIAHGSSTVVGTKAALRLTDFVVTEGGFGSELGAEKFLNIVVPRIGVAPSAIVLVATIRALRHHGSGCLESGLENLGQHIRHLQQYGPPLVVAINRFGDDAQEDWDRVASYAENLGVSAVVANPFTGGGVGCEDLAKTVVTEAAKPTSFRGLYDASDSAEVKVESIVRKAYGGVGVEFSKSAQKTLDWARAAGLGDLPICIAKTQYSLSDDPKLLGAPKDFKLNVREVKVSAGPGFLVAISGDIMLMPGMGKTPAAMKIDVDSDGVIHGLY</sequence>
<dbReference type="InterPro" id="IPR027417">
    <property type="entry name" value="P-loop_NTPase"/>
</dbReference>
<dbReference type="GO" id="GO:0005524">
    <property type="term" value="F:ATP binding"/>
    <property type="evidence" value="ECO:0007669"/>
    <property type="project" value="UniProtKB-UniRule"/>
</dbReference>
<dbReference type="Pfam" id="PF01268">
    <property type="entry name" value="FTHFS"/>
    <property type="match status" value="1"/>
</dbReference>
<dbReference type="GO" id="GO:0004329">
    <property type="term" value="F:formate-tetrahydrofolate ligase activity"/>
    <property type="evidence" value="ECO:0007669"/>
    <property type="project" value="UniProtKB-UniRule"/>
</dbReference>
<gene>
    <name evidence="6" type="primary">fhs</name>
    <name evidence="7" type="ORF">NPRO_00700</name>
</gene>
<keyword evidence="4 6" id="KW-0547">Nucleotide-binding</keyword>
<evidence type="ECO:0000313" key="8">
    <source>
        <dbReference type="Proteomes" id="UP000662873"/>
    </source>
</evidence>
<dbReference type="PROSITE" id="PS00721">
    <property type="entry name" value="FTHFS_1"/>
    <property type="match status" value="1"/>
</dbReference>
<keyword evidence="5 6" id="KW-0067">ATP-binding</keyword>
<dbReference type="Gene3D" id="3.30.1510.10">
    <property type="entry name" value="Domain 2, N(10)-formyltetrahydrofolate synthetase"/>
    <property type="match status" value="1"/>
</dbReference>
<dbReference type="UniPathway" id="UPA00193"/>
<dbReference type="Proteomes" id="UP000662873">
    <property type="component" value="Chromosome"/>
</dbReference>
<evidence type="ECO:0000256" key="2">
    <source>
        <dbReference type="ARBA" id="ARBA00022563"/>
    </source>
</evidence>
<protein>
    <recommendedName>
        <fullName evidence="6">Formate--tetrahydrofolate ligase</fullName>
        <ecNumber evidence="6">6.3.4.3</ecNumber>
    </recommendedName>
    <alternativeName>
        <fullName evidence="6">Formyltetrahydrofolate synthetase</fullName>
        <shortName evidence="6">FHS</shortName>
        <shortName evidence="6">FTHFS</shortName>
    </alternativeName>
</protein>
<dbReference type="Gene3D" id="3.10.410.10">
    <property type="entry name" value="Formyltetrahydrofolate synthetase, domain 3"/>
    <property type="match status" value="1"/>
</dbReference>
<dbReference type="HAMAP" id="MF_01543">
    <property type="entry name" value="FTHFS"/>
    <property type="match status" value="1"/>
</dbReference>
<proteinExistence type="inferred from homology"/>
<dbReference type="Gene3D" id="3.40.50.300">
    <property type="entry name" value="P-loop containing nucleotide triphosphate hydrolases"/>
    <property type="match status" value="1"/>
</dbReference>
<comment type="similarity">
    <text evidence="6">Belongs to the formate--tetrahydrofolate ligase family.</text>
</comment>
<dbReference type="SUPFAM" id="SSF52540">
    <property type="entry name" value="P-loop containing nucleoside triphosphate hydrolases"/>
    <property type="match status" value="1"/>
</dbReference>
<keyword evidence="3 6" id="KW-0436">Ligase</keyword>
<feature type="binding site" evidence="6">
    <location>
        <begin position="75"/>
        <end position="82"/>
    </location>
    <ligand>
        <name>ATP</name>
        <dbReference type="ChEBI" id="CHEBI:30616"/>
    </ligand>
</feature>
<dbReference type="NCBIfam" id="NF010030">
    <property type="entry name" value="PRK13505.1"/>
    <property type="match status" value="1"/>
</dbReference>
<reference evidence="7" key="1">
    <citation type="journal article" name="DNA Res.">
        <title>The physiological potential of anammox bacteria as revealed by their core genome structure.</title>
        <authorList>
            <person name="Okubo T."/>
            <person name="Toyoda A."/>
            <person name="Fukuhara K."/>
            <person name="Uchiyama I."/>
            <person name="Harigaya Y."/>
            <person name="Kuroiwa M."/>
            <person name="Suzuki T."/>
            <person name="Murakami Y."/>
            <person name="Suwa Y."/>
            <person name="Takami H."/>
        </authorList>
    </citation>
    <scope>NUCLEOTIDE SEQUENCE</scope>
    <source>
        <strain evidence="7">317325-2</strain>
    </source>
</reference>
<dbReference type="GO" id="GO:0035999">
    <property type="term" value="P:tetrahydrofolate interconversion"/>
    <property type="evidence" value="ECO:0007669"/>
    <property type="project" value="UniProtKB-UniRule"/>
</dbReference>
<evidence type="ECO:0000256" key="6">
    <source>
        <dbReference type="HAMAP-Rule" id="MF_01543"/>
    </source>
</evidence>
<dbReference type="InterPro" id="IPR000559">
    <property type="entry name" value="Formate_THF_ligase"/>
</dbReference>
<dbReference type="EC" id="6.3.4.3" evidence="6"/>
<accession>A0A809RDK8</accession>
<evidence type="ECO:0000256" key="1">
    <source>
        <dbReference type="ARBA" id="ARBA00004777"/>
    </source>
</evidence>
<comment type="pathway">
    <text evidence="1 6">One-carbon metabolism; tetrahydrofolate interconversion.</text>
</comment>
<dbReference type="EMBL" id="AP021858">
    <property type="protein sequence ID" value="BBO22475.1"/>
    <property type="molecule type" value="Genomic_DNA"/>
</dbReference>
<comment type="catalytic activity">
    <reaction evidence="6">
        <text>(6S)-5,6,7,8-tetrahydrofolate + formate + ATP = (6R)-10-formyltetrahydrofolate + ADP + phosphate</text>
        <dbReference type="Rhea" id="RHEA:20221"/>
        <dbReference type="ChEBI" id="CHEBI:15740"/>
        <dbReference type="ChEBI" id="CHEBI:30616"/>
        <dbReference type="ChEBI" id="CHEBI:43474"/>
        <dbReference type="ChEBI" id="CHEBI:57453"/>
        <dbReference type="ChEBI" id="CHEBI:195366"/>
        <dbReference type="ChEBI" id="CHEBI:456216"/>
        <dbReference type="EC" id="6.3.4.3"/>
    </reaction>
</comment>
<dbReference type="KEGG" id="npy:NPRO_00700"/>
<evidence type="ECO:0000256" key="5">
    <source>
        <dbReference type="ARBA" id="ARBA00022840"/>
    </source>
</evidence>
<evidence type="ECO:0000256" key="3">
    <source>
        <dbReference type="ARBA" id="ARBA00022598"/>
    </source>
</evidence>
<dbReference type="InterPro" id="IPR020628">
    <property type="entry name" value="Formate_THF_ligase_CS"/>
</dbReference>
<evidence type="ECO:0000256" key="4">
    <source>
        <dbReference type="ARBA" id="ARBA00022741"/>
    </source>
</evidence>
<keyword evidence="2 6" id="KW-0554">One-carbon metabolism</keyword>
<dbReference type="AlphaFoldDB" id="A0A809RDK8"/>
<name>A0A809RDK8_9BACT</name>
<organism evidence="7 8">
    <name type="scientific">Candidatus Nitrosymbiomonas proteolyticus</name>
    <dbReference type="NCBI Taxonomy" id="2608984"/>
    <lineage>
        <taxon>Bacteria</taxon>
        <taxon>Bacillati</taxon>
        <taxon>Armatimonadota</taxon>
        <taxon>Armatimonadota incertae sedis</taxon>
        <taxon>Candidatus Nitrosymbiomonas</taxon>
    </lineage>
</organism>